<dbReference type="EMBL" id="SIJK02000055">
    <property type="protein sequence ID" value="MBP1468099.1"/>
    <property type="molecule type" value="Genomic_DNA"/>
</dbReference>
<gene>
    <name evidence="1" type="ORF">EYB53_020465</name>
</gene>
<comment type="caution">
    <text evidence="1">The sequence shown here is derived from an EMBL/GenBank/DDBJ whole genome shotgun (WGS) entry which is preliminary data.</text>
</comment>
<name>A0ABS4DF73_9CHLR</name>
<dbReference type="Proteomes" id="UP001193081">
    <property type="component" value="Unassembled WGS sequence"/>
</dbReference>
<reference evidence="1 2" key="1">
    <citation type="submission" date="2021-03" db="EMBL/GenBank/DDBJ databases">
        <authorList>
            <person name="Grouzdev D.S."/>
        </authorList>
    </citation>
    <scope>NUCLEOTIDE SEQUENCE [LARGE SCALE GENOMIC DNA]</scope>
    <source>
        <strain evidence="1 2">M50-1</strain>
    </source>
</reference>
<sequence>MPIDAVTEEAGKGMSLAIYKEIDRLLTPPLFDAVKQASGDVKAQETLDQAREGWKDLSSAIAAGVVNYITDHMKIVGVQIQVDGHLCIQSDDGTEHIGWNI</sequence>
<keyword evidence="2" id="KW-1185">Reference proteome</keyword>
<accession>A0ABS4DF73</accession>
<evidence type="ECO:0000313" key="2">
    <source>
        <dbReference type="Proteomes" id="UP001193081"/>
    </source>
</evidence>
<evidence type="ECO:0000313" key="1">
    <source>
        <dbReference type="EMBL" id="MBP1468099.1"/>
    </source>
</evidence>
<dbReference type="RefSeq" id="WP_167857514.1">
    <property type="nucleotide sequence ID" value="NZ_SIJK02000055.1"/>
</dbReference>
<protein>
    <submittedName>
        <fullName evidence="1">Uncharacterized protein</fullName>
    </submittedName>
</protein>
<proteinExistence type="predicted"/>
<organism evidence="1 2">
    <name type="scientific">Candidatus Chloroploca mongolica</name>
    <dbReference type="NCBI Taxonomy" id="2528176"/>
    <lineage>
        <taxon>Bacteria</taxon>
        <taxon>Bacillati</taxon>
        <taxon>Chloroflexota</taxon>
        <taxon>Chloroflexia</taxon>
        <taxon>Chloroflexales</taxon>
        <taxon>Chloroflexineae</taxon>
        <taxon>Oscillochloridaceae</taxon>
        <taxon>Candidatus Chloroploca</taxon>
    </lineage>
</organism>